<gene>
    <name evidence="4" type="ORF">M2319_001302</name>
</gene>
<evidence type="ECO:0000313" key="4">
    <source>
        <dbReference type="EMBL" id="MCW2306980.1"/>
    </source>
</evidence>
<organism evidence="4 5">
    <name type="scientific">Rhodobium gokarnense</name>
    <dbReference type="NCBI Taxonomy" id="364296"/>
    <lineage>
        <taxon>Bacteria</taxon>
        <taxon>Pseudomonadati</taxon>
        <taxon>Pseudomonadota</taxon>
        <taxon>Alphaproteobacteria</taxon>
        <taxon>Hyphomicrobiales</taxon>
        <taxon>Rhodobiaceae</taxon>
        <taxon>Rhodobium</taxon>
    </lineage>
</organism>
<protein>
    <recommendedName>
        <fullName evidence="3">YEATS-Like-Associating Three TM domain-containing protein</fullName>
    </recommendedName>
</protein>
<sequence length="256" mass="26939">MADVFGWNQVVAVTAMVAGGALGGYVSSILARFAPVDDPDPPAAPIVTVKESITAGIASAFVVPVFLSVASMGVQESLISNVFQPISSNDCEVVNGVNLCRSFLPSLMLLVAFCVVVGASYRAFFASLSRRLLESLQSEVKELDNELQNRAAAGEIPKVAEPPAGTVTFSGAEGVVFHSLLDQPRTRGAVEALATNENVVPEKAGEALAELVSMGLVEEVRSIAQPGKTRFRINADAVKARVSKDANADQPTFYVK</sequence>
<evidence type="ECO:0000256" key="1">
    <source>
        <dbReference type="SAM" id="Coils"/>
    </source>
</evidence>
<name>A0ABT3H9B3_9HYPH</name>
<feature type="transmembrane region" description="Helical" evidence="2">
    <location>
        <begin position="6"/>
        <end position="31"/>
    </location>
</feature>
<feature type="domain" description="YEATS-Like-Associating Three TM" evidence="3">
    <location>
        <begin position="11"/>
        <end position="139"/>
    </location>
</feature>
<keyword evidence="2" id="KW-0812">Transmembrane</keyword>
<keyword evidence="1" id="KW-0175">Coiled coil</keyword>
<keyword evidence="2" id="KW-0472">Membrane</keyword>
<keyword evidence="5" id="KW-1185">Reference proteome</keyword>
<dbReference type="InterPro" id="IPR046890">
    <property type="entry name" value="YLATT"/>
</dbReference>
<accession>A0ABT3H9B3</accession>
<dbReference type="Pfam" id="PF20303">
    <property type="entry name" value="YLATT"/>
    <property type="match status" value="1"/>
</dbReference>
<evidence type="ECO:0000313" key="5">
    <source>
        <dbReference type="Proteomes" id="UP001209755"/>
    </source>
</evidence>
<evidence type="ECO:0000256" key="2">
    <source>
        <dbReference type="SAM" id="Phobius"/>
    </source>
</evidence>
<evidence type="ECO:0000259" key="3">
    <source>
        <dbReference type="Pfam" id="PF20303"/>
    </source>
</evidence>
<dbReference type="RefSeq" id="WP_264600637.1">
    <property type="nucleotide sequence ID" value="NZ_JAOQNS010000003.1"/>
</dbReference>
<feature type="transmembrane region" description="Helical" evidence="2">
    <location>
        <begin position="52"/>
        <end position="74"/>
    </location>
</feature>
<comment type="caution">
    <text evidence="4">The sequence shown here is derived from an EMBL/GenBank/DDBJ whole genome shotgun (WGS) entry which is preliminary data.</text>
</comment>
<dbReference type="EMBL" id="JAOQNS010000003">
    <property type="protein sequence ID" value="MCW2306980.1"/>
    <property type="molecule type" value="Genomic_DNA"/>
</dbReference>
<feature type="transmembrane region" description="Helical" evidence="2">
    <location>
        <begin position="103"/>
        <end position="124"/>
    </location>
</feature>
<proteinExistence type="predicted"/>
<reference evidence="5" key="1">
    <citation type="submission" date="2023-07" db="EMBL/GenBank/DDBJ databases">
        <title>Genome sequencing of Purple Non-Sulfur Bacteria from various extreme environments.</title>
        <authorList>
            <person name="Mayer M."/>
        </authorList>
    </citation>
    <scope>NUCLEOTIDE SEQUENCE [LARGE SCALE GENOMIC DNA]</scope>
    <source>
        <strain evidence="5">DSM 17935</strain>
    </source>
</reference>
<dbReference type="Proteomes" id="UP001209755">
    <property type="component" value="Unassembled WGS sequence"/>
</dbReference>
<feature type="coiled-coil region" evidence="1">
    <location>
        <begin position="126"/>
        <end position="153"/>
    </location>
</feature>
<keyword evidence="2" id="KW-1133">Transmembrane helix</keyword>